<dbReference type="AlphaFoldDB" id="A0A132MMA0"/>
<comment type="caution">
    <text evidence="1">The sequence shown here is derived from an EMBL/GenBank/DDBJ whole genome shotgun (WGS) entry which is preliminary data.</text>
</comment>
<protein>
    <submittedName>
        <fullName evidence="1">Uncharacterized protein</fullName>
    </submittedName>
</protein>
<evidence type="ECO:0000313" key="2">
    <source>
        <dbReference type="Proteomes" id="UP000070188"/>
    </source>
</evidence>
<proteinExistence type="predicted"/>
<dbReference type="RefSeq" id="WP_171842990.1">
    <property type="nucleotide sequence ID" value="NZ_LAXD01000001.1"/>
</dbReference>
<evidence type="ECO:0000313" key="1">
    <source>
        <dbReference type="EMBL" id="KWW98986.1"/>
    </source>
</evidence>
<gene>
    <name evidence="1" type="ORF">LI90_616</name>
</gene>
<sequence length="46" mass="5135">MADPNCRICHGHYYLDPPALFPMRNSQGKVYAYAQVEFCPVCPSSG</sequence>
<dbReference type="STRING" id="1469144.LI90_616"/>
<reference evidence="2" key="1">
    <citation type="submission" date="2015-04" db="EMBL/GenBank/DDBJ databases">
        <title>Physiological reanalysis, assessment of diazotrophy, and genome sequences of multiple isolates of Streptomyces thermoautotrophicus.</title>
        <authorList>
            <person name="MacKellar D.C."/>
            <person name="Lieber L."/>
            <person name="Norman J."/>
            <person name="Bolger A."/>
            <person name="Tobin C."/>
            <person name="Murray J.W."/>
            <person name="Chang R."/>
            <person name="Ford T."/>
            <person name="Nguyen P.Q."/>
            <person name="Woodward J."/>
            <person name="Permingeat H."/>
            <person name="Joshi N.S."/>
            <person name="Silver P.A."/>
            <person name="Usadel B."/>
            <person name="Rutherford A.W."/>
            <person name="Friesen M."/>
            <person name="Prell J."/>
        </authorList>
    </citation>
    <scope>NUCLEOTIDE SEQUENCE [LARGE SCALE GENOMIC DNA]</scope>
    <source>
        <strain evidence="2">H1</strain>
    </source>
</reference>
<dbReference type="Proteomes" id="UP000070188">
    <property type="component" value="Unassembled WGS sequence"/>
</dbReference>
<name>A0A132MMA0_9ACTN</name>
<keyword evidence="2" id="KW-1185">Reference proteome</keyword>
<dbReference type="EMBL" id="LAXD01000001">
    <property type="protein sequence ID" value="KWW98986.1"/>
    <property type="molecule type" value="Genomic_DNA"/>
</dbReference>
<accession>A0A132MMA0</accession>
<organism evidence="1 2">
    <name type="scientific">Carbonactinospora thermoautotrophica</name>
    <dbReference type="NCBI Taxonomy" id="1469144"/>
    <lineage>
        <taxon>Bacteria</taxon>
        <taxon>Bacillati</taxon>
        <taxon>Actinomycetota</taxon>
        <taxon>Actinomycetes</taxon>
        <taxon>Kitasatosporales</taxon>
        <taxon>Carbonactinosporaceae</taxon>
        <taxon>Carbonactinospora</taxon>
    </lineage>
</organism>
<dbReference type="PATRIC" id="fig|1469144.10.peg.716"/>